<keyword evidence="2" id="KW-1185">Reference proteome</keyword>
<organism evidence="1 2">
    <name type="scientific">Desulfoluna limicola</name>
    <dbReference type="NCBI Taxonomy" id="2810562"/>
    <lineage>
        <taxon>Bacteria</taxon>
        <taxon>Pseudomonadati</taxon>
        <taxon>Thermodesulfobacteriota</taxon>
        <taxon>Desulfobacteria</taxon>
        <taxon>Desulfobacterales</taxon>
        <taxon>Desulfolunaceae</taxon>
        <taxon>Desulfoluna</taxon>
    </lineage>
</organism>
<dbReference type="EMBL" id="AP024488">
    <property type="protein sequence ID" value="BCS98862.1"/>
    <property type="molecule type" value="Genomic_DNA"/>
</dbReference>
<proteinExistence type="predicted"/>
<protein>
    <submittedName>
        <fullName evidence="1">Uncharacterized protein</fullName>
    </submittedName>
</protein>
<accession>A0ABM7PP44</accession>
<sequence>MTRDALWYGHGGSRGAAMFYILLVVVPDEHNGSGRYHVRETGTIGVSRAAKQVEKEKEL</sequence>
<reference evidence="1 2" key="1">
    <citation type="submission" date="2021-02" db="EMBL/GenBank/DDBJ databases">
        <title>Complete genome of Desulfoluna sp. strain ASN36.</title>
        <authorList>
            <person name="Takahashi A."/>
            <person name="Kojima H."/>
            <person name="Fukui M."/>
        </authorList>
    </citation>
    <scope>NUCLEOTIDE SEQUENCE [LARGE SCALE GENOMIC DNA]</scope>
    <source>
        <strain evidence="1 2">ASN36</strain>
    </source>
</reference>
<gene>
    <name evidence="1" type="ORF">DSLASN_44940</name>
</gene>
<evidence type="ECO:0000313" key="2">
    <source>
        <dbReference type="Proteomes" id="UP001320148"/>
    </source>
</evidence>
<evidence type="ECO:0000313" key="1">
    <source>
        <dbReference type="EMBL" id="BCS98862.1"/>
    </source>
</evidence>
<name>A0ABM7PP44_9BACT</name>
<dbReference type="Proteomes" id="UP001320148">
    <property type="component" value="Chromosome"/>
</dbReference>